<gene>
    <name evidence="1" type="ORF">CEXT_806681</name>
</gene>
<dbReference type="Proteomes" id="UP001054945">
    <property type="component" value="Unassembled WGS sequence"/>
</dbReference>
<comment type="caution">
    <text evidence="1">The sequence shown here is derived from an EMBL/GenBank/DDBJ whole genome shotgun (WGS) entry which is preliminary data.</text>
</comment>
<accession>A0AAV4M5X4</accession>
<dbReference type="AlphaFoldDB" id="A0AAV4M5X4"/>
<dbReference type="EMBL" id="BPLR01019439">
    <property type="protein sequence ID" value="GIX67867.1"/>
    <property type="molecule type" value="Genomic_DNA"/>
</dbReference>
<keyword evidence="2" id="KW-1185">Reference proteome</keyword>
<proteinExistence type="predicted"/>
<protein>
    <submittedName>
        <fullName evidence="1">Uncharacterized protein</fullName>
    </submittedName>
</protein>
<evidence type="ECO:0000313" key="2">
    <source>
        <dbReference type="Proteomes" id="UP001054945"/>
    </source>
</evidence>
<sequence length="74" mass="8926">MFPLPHTWPVTFRNRLANHRPSTFWESNTASLKLYAHIRPALMPRQTKWEKKFQTFAAKAITYRFAVRYRQGYP</sequence>
<organism evidence="1 2">
    <name type="scientific">Caerostris extrusa</name>
    <name type="common">Bark spider</name>
    <name type="synonym">Caerostris bankana</name>
    <dbReference type="NCBI Taxonomy" id="172846"/>
    <lineage>
        <taxon>Eukaryota</taxon>
        <taxon>Metazoa</taxon>
        <taxon>Ecdysozoa</taxon>
        <taxon>Arthropoda</taxon>
        <taxon>Chelicerata</taxon>
        <taxon>Arachnida</taxon>
        <taxon>Araneae</taxon>
        <taxon>Araneomorphae</taxon>
        <taxon>Entelegynae</taxon>
        <taxon>Araneoidea</taxon>
        <taxon>Araneidae</taxon>
        <taxon>Caerostris</taxon>
    </lineage>
</organism>
<name>A0AAV4M5X4_CAEEX</name>
<evidence type="ECO:0000313" key="1">
    <source>
        <dbReference type="EMBL" id="GIX67867.1"/>
    </source>
</evidence>
<reference evidence="1 2" key="1">
    <citation type="submission" date="2021-06" db="EMBL/GenBank/DDBJ databases">
        <title>Caerostris extrusa draft genome.</title>
        <authorList>
            <person name="Kono N."/>
            <person name="Arakawa K."/>
        </authorList>
    </citation>
    <scope>NUCLEOTIDE SEQUENCE [LARGE SCALE GENOMIC DNA]</scope>
</reference>